<sequence length="220" mass="23980">MSSPLQILIMTKPFSPASARNREPILDVLRRHFADRQHVLEIGAGTGQHAVHFAAEMPWLQWQASDHADHLPGMQQWLDEAALPNTPQPIVLQAVLTPTAGLAPLPVLPVLPDGQRGFDAIYSANTLHIMGWPQVQALFAGLPAVMAPQAVLAVYGPFNRNGQFTSDSNRAFDAMLRERDPASGIRDAEAVDALAASVGLQLIDDVAMPANNHCRVWRRP</sequence>
<dbReference type="RefSeq" id="WP_017159050.1">
    <property type="nucleotide sequence ID" value="NZ_JAGHXV010000040.1"/>
</dbReference>
<name>A0A8I1XQB8_XANMN</name>
<dbReference type="Proteomes" id="UP000668572">
    <property type="component" value="Unassembled WGS sequence"/>
</dbReference>
<evidence type="ECO:0000313" key="2">
    <source>
        <dbReference type="Proteomes" id="UP000668572"/>
    </source>
</evidence>
<comment type="caution">
    <text evidence="1">The sequence shown here is derived from an EMBL/GenBank/DDBJ whole genome shotgun (WGS) entry which is preliminary data.</text>
</comment>
<dbReference type="InterPro" id="IPR010342">
    <property type="entry name" value="DUF938"/>
</dbReference>
<dbReference type="Gene3D" id="3.40.50.150">
    <property type="entry name" value="Vaccinia Virus protein VP39"/>
    <property type="match status" value="1"/>
</dbReference>
<dbReference type="PANTHER" id="PTHR20974">
    <property type="entry name" value="UPF0585 PROTEIN CG18661"/>
    <property type="match status" value="1"/>
</dbReference>
<dbReference type="PANTHER" id="PTHR20974:SF0">
    <property type="entry name" value="UPF0585 PROTEIN CG18661"/>
    <property type="match status" value="1"/>
</dbReference>
<dbReference type="AlphaFoldDB" id="A0A8I1XQB8"/>
<dbReference type="Pfam" id="PF06080">
    <property type="entry name" value="DUF938"/>
    <property type="match status" value="1"/>
</dbReference>
<dbReference type="SUPFAM" id="SSF53335">
    <property type="entry name" value="S-adenosyl-L-methionine-dependent methyltransferases"/>
    <property type="match status" value="1"/>
</dbReference>
<accession>A0A8I1XQB8</accession>
<evidence type="ECO:0000313" key="1">
    <source>
        <dbReference type="EMBL" id="MBO9760044.1"/>
    </source>
</evidence>
<proteinExistence type="predicted"/>
<dbReference type="EMBL" id="JAGHXW010000031">
    <property type="protein sequence ID" value="MBO9760044.1"/>
    <property type="molecule type" value="Genomic_DNA"/>
</dbReference>
<protein>
    <submittedName>
        <fullName evidence="1">DUF938 domain-containing protein</fullName>
    </submittedName>
</protein>
<organism evidence="1 2">
    <name type="scientific">Xanthomonas manihotis</name>
    <dbReference type="NCBI Taxonomy" id="43353"/>
    <lineage>
        <taxon>Bacteria</taxon>
        <taxon>Pseudomonadati</taxon>
        <taxon>Pseudomonadota</taxon>
        <taxon>Gammaproteobacteria</taxon>
        <taxon>Lysobacterales</taxon>
        <taxon>Lysobacteraceae</taxon>
        <taxon>Xanthomonas</taxon>
    </lineage>
</organism>
<dbReference type="InterPro" id="IPR029063">
    <property type="entry name" value="SAM-dependent_MTases_sf"/>
</dbReference>
<reference evidence="1" key="1">
    <citation type="submission" date="2021-03" db="EMBL/GenBank/DDBJ databases">
        <title>Molecular characterization of Xanthomonas species pathogenic on Araceae and the development of a triplex TaqMan assay for detection of X. phaseoli pv. dieffenbachiae.</title>
        <authorList>
            <person name="Van Der Wolf J."/>
            <person name="Krijger M."/>
            <person name="Mendes O."/>
            <person name="Brankovics B."/>
            <person name="Bonants P."/>
            <person name="Meekes E."/>
        </authorList>
    </citation>
    <scope>NUCLEOTIDE SEQUENCE</scope>
    <source>
        <strain evidence="1">NBC1264</strain>
    </source>
</reference>
<gene>
    <name evidence="1" type="ORF">J7405_10905</name>
</gene>